<dbReference type="AlphaFoldDB" id="A0A0G0EUN4"/>
<sequence length="344" mass="39025">MLKKVLVIGGAGYVGSVLVPKLLKNNYKVTVYDLYTYSRSKELGADIYGDFVKDKNLIQIKGDIRDANKVAKTVKGQDAIIHLACLSNDPSVEIDRKLGKEVNYLSFFHFIKAVNKYKTKRLIFASTPSVYGFKTEKEVTEDLALEPLTDYGLYKVFSEKAISDLVPLAQTTWVIIRPSTVCGYAPRQRLDLSVNILTNLAVNKGVITVFGGSQQRPNIHIEDVSDLYVKMLEYKDKEIAGKIFNAGNENLSILEIAKKVKKIVDEMYPGRTKVKIVVTSSSDDQRSYRVSWKKIKKELVWKPKHTIDDAVRDLVDAFKAGKLEKSLEDPIYFNIKWLQKIKFK</sequence>
<evidence type="ECO:0000313" key="3">
    <source>
        <dbReference type="Proteomes" id="UP000034492"/>
    </source>
</evidence>
<dbReference type="PANTHER" id="PTHR43245">
    <property type="entry name" value="BIFUNCTIONAL POLYMYXIN RESISTANCE PROTEIN ARNA"/>
    <property type="match status" value="1"/>
</dbReference>
<accession>A0A0G0EUN4</accession>
<protein>
    <submittedName>
        <fullName evidence="2">NAD-dependent epimerase/dehydratase</fullName>
    </submittedName>
</protein>
<organism evidence="2 3">
    <name type="scientific">Candidatus Daviesbacteria bacterium GW2011_GWB1_36_5</name>
    <dbReference type="NCBI Taxonomy" id="1618426"/>
    <lineage>
        <taxon>Bacteria</taxon>
        <taxon>Candidatus Daviesiibacteriota</taxon>
    </lineage>
</organism>
<feature type="domain" description="NAD-dependent epimerase/dehydratase" evidence="1">
    <location>
        <begin position="5"/>
        <end position="247"/>
    </location>
</feature>
<dbReference type="EMBL" id="LBSA01000002">
    <property type="protein sequence ID" value="KKQ10638.1"/>
    <property type="molecule type" value="Genomic_DNA"/>
</dbReference>
<dbReference type="CDD" id="cd08946">
    <property type="entry name" value="SDR_e"/>
    <property type="match status" value="1"/>
</dbReference>
<reference evidence="2 3" key="1">
    <citation type="journal article" date="2015" name="Nature">
        <title>rRNA introns, odd ribosomes, and small enigmatic genomes across a large radiation of phyla.</title>
        <authorList>
            <person name="Brown C.T."/>
            <person name="Hug L.A."/>
            <person name="Thomas B.C."/>
            <person name="Sharon I."/>
            <person name="Castelle C.J."/>
            <person name="Singh A."/>
            <person name="Wilkins M.J."/>
            <person name="Williams K.H."/>
            <person name="Banfield J.F."/>
        </authorList>
    </citation>
    <scope>NUCLEOTIDE SEQUENCE [LARGE SCALE GENOMIC DNA]</scope>
</reference>
<dbReference type="InterPro" id="IPR050177">
    <property type="entry name" value="Lipid_A_modif_metabolic_enz"/>
</dbReference>
<evidence type="ECO:0000313" key="2">
    <source>
        <dbReference type="EMBL" id="KKQ10638.1"/>
    </source>
</evidence>
<dbReference type="PATRIC" id="fig|1618426.3.peg.126"/>
<evidence type="ECO:0000259" key="1">
    <source>
        <dbReference type="Pfam" id="PF01370"/>
    </source>
</evidence>
<dbReference type="InterPro" id="IPR036291">
    <property type="entry name" value="NAD(P)-bd_dom_sf"/>
</dbReference>
<dbReference type="Pfam" id="PF01370">
    <property type="entry name" value="Epimerase"/>
    <property type="match status" value="1"/>
</dbReference>
<dbReference type="Proteomes" id="UP000034492">
    <property type="component" value="Unassembled WGS sequence"/>
</dbReference>
<dbReference type="PANTHER" id="PTHR43245:SF23">
    <property type="entry name" value="NAD(P)-BINDING DOMAIN-CONTAINING PROTEIN"/>
    <property type="match status" value="1"/>
</dbReference>
<dbReference type="Gene3D" id="3.40.50.720">
    <property type="entry name" value="NAD(P)-binding Rossmann-like Domain"/>
    <property type="match status" value="1"/>
</dbReference>
<dbReference type="InterPro" id="IPR001509">
    <property type="entry name" value="Epimerase_deHydtase"/>
</dbReference>
<gene>
    <name evidence="2" type="ORF">US19_C0002G0057</name>
</gene>
<name>A0A0G0EUN4_9BACT</name>
<proteinExistence type="predicted"/>
<dbReference type="SUPFAM" id="SSF51735">
    <property type="entry name" value="NAD(P)-binding Rossmann-fold domains"/>
    <property type="match status" value="1"/>
</dbReference>
<comment type="caution">
    <text evidence="2">The sequence shown here is derived from an EMBL/GenBank/DDBJ whole genome shotgun (WGS) entry which is preliminary data.</text>
</comment>